<dbReference type="EMBL" id="JMCC02000011">
    <property type="protein sequence ID" value="KIG18417.1"/>
    <property type="molecule type" value="Genomic_DNA"/>
</dbReference>
<name>A0A0C2DFL5_9BACT</name>
<reference evidence="2 3" key="1">
    <citation type="submission" date="2014-12" db="EMBL/GenBank/DDBJ databases">
        <title>Genome assembly of Enhygromyxa salina DSM 15201.</title>
        <authorList>
            <person name="Sharma G."/>
            <person name="Subramanian S."/>
        </authorList>
    </citation>
    <scope>NUCLEOTIDE SEQUENCE [LARGE SCALE GENOMIC DNA]</scope>
    <source>
        <strain evidence="2 3">DSM 15201</strain>
    </source>
</reference>
<accession>A0A0C2DFL5</accession>
<gene>
    <name evidence="2" type="ORF">DB30_00702</name>
</gene>
<feature type="domain" description="CHAT" evidence="1">
    <location>
        <begin position="653"/>
        <end position="899"/>
    </location>
</feature>
<dbReference type="Proteomes" id="UP000031599">
    <property type="component" value="Unassembled WGS sequence"/>
</dbReference>
<comment type="caution">
    <text evidence="2">The sequence shown here is derived from an EMBL/GenBank/DDBJ whole genome shotgun (WGS) entry which is preliminary data.</text>
</comment>
<evidence type="ECO:0000313" key="3">
    <source>
        <dbReference type="Proteomes" id="UP000031599"/>
    </source>
</evidence>
<sequence>MLASACQRESAAEGAAREQLVLAAVPPPTIELAGCRHIEPGTCHLDEGSDATLQVWVDIQAKAELRVSVDGTRLETQSLAVDGGQRFALPVAATAGAVQIEGIEPPWTAPFELTLVREPIVAELARAEQLSRGGDPRQAIEMLGAALEGGALAPTQQLAVLQRLRRLLGGVDPDQALVRTEQAATLARSIGRTRDLADCAAAAAALRMQNGDLAGAHEWVETLEHAGAKLPEARVWGDYYGGVLAALTGDLGGSVRALEEARRGAERLGMFRTTLAASEQLATSLAQLGRGDEALEVARDVEASAAAPGVSCKDRARAQGNVGWIHLLLAEAGLPHDPPRELMEAQLAAVDAAGRCPDPYNAARVNLALVALAEHEPEEAWAWISEAIVAGVPTYLQPWVAEIEAQIGVATGREQLIPPLVGRPEIGEGEPGLRWIATVRHARTLEAYGLREAAIDSLEVAELLLEDTLTSVGVDPGRELFLFGKRASAEGLVDLLIQTGRVDEAFCRARLARGRTLRTIDRAARIASLSPSQRADREDLLFRFVAARDQLAAERREDWQFSAPERERRESRRAARMTEAMALLDLALGIVADQREPPGCETLPPIRPDELTLMQFPAGGGGSWVFVADSEGVSVAAAADPPVDGHTDHAWAEQVLAPISARLRAAKQIRVIPTGAGWGLAFHALAFEDGVLLHAAPIVYALDLSTRPHTGPSAVEPARAVVVANPSNDLPQAQSEAIEVERGLLARGFEVEHFNGAAATGPALSQSLPGAALLHYAGHGTHGGPGGWEAALVLHDSDQLSVIDILALPRVPAAVVLSGCDTATVDDQTLAGGMNLGRAFVLAGARWVLAADGKVDDALAREIGVSLYEQATGAAARLAPPEQLDGAAALRDTQLRLRSEGVPGWQAFRVVVP</sequence>
<evidence type="ECO:0000313" key="2">
    <source>
        <dbReference type="EMBL" id="KIG18417.1"/>
    </source>
</evidence>
<evidence type="ECO:0000259" key="1">
    <source>
        <dbReference type="Pfam" id="PF12770"/>
    </source>
</evidence>
<dbReference type="RefSeq" id="WP_052547039.1">
    <property type="nucleotide sequence ID" value="NZ_JMCC02000011.1"/>
</dbReference>
<dbReference type="Pfam" id="PF12770">
    <property type="entry name" value="CHAT"/>
    <property type="match status" value="1"/>
</dbReference>
<organism evidence="2 3">
    <name type="scientific">Enhygromyxa salina</name>
    <dbReference type="NCBI Taxonomy" id="215803"/>
    <lineage>
        <taxon>Bacteria</taxon>
        <taxon>Pseudomonadati</taxon>
        <taxon>Myxococcota</taxon>
        <taxon>Polyangia</taxon>
        <taxon>Nannocystales</taxon>
        <taxon>Nannocystaceae</taxon>
        <taxon>Enhygromyxa</taxon>
    </lineage>
</organism>
<dbReference type="AlphaFoldDB" id="A0A0C2DFL5"/>
<proteinExistence type="predicted"/>
<dbReference type="InterPro" id="IPR024983">
    <property type="entry name" value="CHAT_dom"/>
</dbReference>
<protein>
    <recommendedName>
        <fullName evidence="1">CHAT domain-containing protein</fullName>
    </recommendedName>
</protein>